<keyword evidence="5" id="KW-0597">Phosphoprotein</keyword>
<keyword evidence="8" id="KW-1133">Transmembrane helix</keyword>
<keyword evidence="11" id="KW-1185">Reference proteome</keyword>
<keyword evidence="7" id="KW-0663">Pyridoxal phosphate</keyword>
<evidence type="ECO:0000256" key="7">
    <source>
        <dbReference type="ARBA" id="ARBA00022898"/>
    </source>
</evidence>
<sequence>MNKDCLEVLQKLSRDYSYRNIFDIMMGYGDATAAEYLDAQDEIAKLTYRETGQEARNAAAALLEAVDEPKGSFIGLKMENSPHWPSVFWGILMAGFQPVLLDVRAEPEATLNLLDQAGAVGIITEEDAGEYLGYEVLRLESLLEKQAAPDFAPDWADRVALCTSGTTGTAKVFVYDGAAMGHQMDNARYFLGNNEDIMYDASDGPLKNLAFLPLHHIFGFVAVYMWFSFFGKTIVYLKDRNPKNIMDACKRHEVTHIFCVPLFWNNVAQGILRKVKQGGEKQEKLFARMSRLSMRLQRNMKRPGRKMVGASIFKGVQGNLVGGSIRFLINGGGHILPETLKTINAVGYPLYNGFGMTEAGITSVELSQEIDKRMEGSVGEPFHSIEYKVEPIGRGDNVGELFIRGESLHSGRMVDGQYIPRSQENGGWFATGDIARIQDGRLFIEGRLKEVIINESGENVYPDELEDYFSEMPGVAQFTAAGIDTGAPYEEIMLILQLAEDADAQTIAQLAEYIGDVNIALPMYKKVRKVLVSDHPLPVANGIKVQRQKLKKLIEEGKWSYRVLNLTLQKLEGADAEKSQGSSAITDERFTQIKEDVRKVFAEVLILNESEIGDFDHFVTDLGGDSLSVIGVIAQLEEKYGIFISDAEFAGAVNVQQIAELLYKKLYGGDDAQESAPASQTIRETKTAQRVWDFKKTREYAELQQRFEENMQLSSNPYFVAHDSLIRDTSLVNGREVINLGSYNYLGLSGHPETVAAAVEAVEKYGTSASGSRVLAGEKTLYQELEEAIAAWKHTEAAVVLTGGYATNLTFIGNFCGEGDLILYDSLSHNSIVQGTQLSRAESKAFPHNDIAALESMLQNIEGKYTKVLLVVEGVYSMDGDIAPVPEFVRLKNKYHTFLMVDEAHSSGVIGENGGGVDDYFHLNPTDIDIKMGTLSKALGTCGGYIAGSRALVDYLKYSLPGFVFTAGISPPLAAACKKSVEIIRRDNHLPAKLHANIAHFVKGAKERGFDTCRAAESAIVPVMIGPDDLAFQISSEMLERGVFVPPAVFPAVAKGQSRLRFSISAAHSLEQLDRALEVLEEVMALHAKDLKTDA</sequence>
<keyword evidence="6" id="KW-0808">Transferase</keyword>
<dbReference type="Gene3D" id="3.30.300.30">
    <property type="match status" value="1"/>
</dbReference>
<dbReference type="GO" id="GO:0030170">
    <property type="term" value="F:pyridoxal phosphate binding"/>
    <property type="evidence" value="ECO:0007669"/>
    <property type="project" value="InterPro"/>
</dbReference>
<dbReference type="SUPFAM" id="SSF53383">
    <property type="entry name" value="PLP-dependent transferases"/>
    <property type="match status" value="1"/>
</dbReference>
<dbReference type="InterPro" id="IPR042099">
    <property type="entry name" value="ANL_N_sf"/>
</dbReference>
<evidence type="ECO:0000313" key="11">
    <source>
        <dbReference type="Proteomes" id="UP000617951"/>
    </source>
</evidence>
<comment type="subunit">
    <text evidence="3">Homodimer.</text>
</comment>
<comment type="cofactor">
    <cofactor evidence="1">
        <name>pyridoxal 5'-phosphate</name>
        <dbReference type="ChEBI" id="CHEBI:597326"/>
    </cofactor>
</comment>
<organism evidence="10 11">
    <name type="scientific">Guopingia tenuis</name>
    <dbReference type="NCBI Taxonomy" id="2763656"/>
    <lineage>
        <taxon>Bacteria</taxon>
        <taxon>Bacillati</taxon>
        <taxon>Bacillota</taxon>
        <taxon>Clostridia</taxon>
        <taxon>Christensenellales</taxon>
        <taxon>Christensenellaceae</taxon>
        <taxon>Guopingia</taxon>
    </lineage>
</organism>
<dbReference type="SMART" id="SM00823">
    <property type="entry name" value="PKS_PP"/>
    <property type="match status" value="1"/>
</dbReference>
<evidence type="ECO:0000313" key="10">
    <source>
        <dbReference type="EMBL" id="MBC8539138.1"/>
    </source>
</evidence>
<evidence type="ECO:0000256" key="8">
    <source>
        <dbReference type="SAM" id="Phobius"/>
    </source>
</evidence>
<keyword evidence="8" id="KW-0472">Membrane</keyword>
<reference evidence="10" key="1">
    <citation type="submission" date="2020-08" db="EMBL/GenBank/DDBJ databases">
        <title>Genome public.</title>
        <authorList>
            <person name="Liu C."/>
            <person name="Sun Q."/>
        </authorList>
    </citation>
    <scope>NUCLEOTIDE SEQUENCE</scope>
    <source>
        <strain evidence="10">NSJ-63</strain>
    </source>
</reference>
<dbReference type="Gene3D" id="3.90.1150.10">
    <property type="entry name" value="Aspartate Aminotransferase, domain 1"/>
    <property type="match status" value="1"/>
</dbReference>
<dbReference type="Pfam" id="PF00550">
    <property type="entry name" value="PP-binding"/>
    <property type="match status" value="1"/>
</dbReference>
<dbReference type="InterPro" id="IPR050087">
    <property type="entry name" value="AON_synthase_class-II"/>
</dbReference>
<keyword evidence="10" id="KW-0032">Aminotransferase</keyword>
<dbReference type="SUPFAM" id="SSF56801">
    <property type="entry name" value="Acetyl-CoA synthetase-like"/>
    <property type="match status" value="1"/>
</dbReference>
<accession>A0A926DHY3</accession>
<evidence type="ECO:0000256" key="2">
    <source>
        <dbReference type="ARBA" id="ARBA00002513"/>
    </source>
</evidence>
<gene>
    <name evidence="10" type="ORF">H8693_09360</name>
</gene>
<keyword evidence="8" id="KW-0812">Transmembrane</keyword>
<comment type="function">
    <text evidence="2">Catalyzes the decarboxylative condensation of pimeloyl-[acyl-carrier protein] and L-alanine to produce 8-amino-7-oxononanoate (AON), [acyl-carrier protein], and carbon dioxide.</text>
</comment>
<dbReference type="Pfam" id="PF00501">
    <property type="entry name" value="AMP-binding"/>
    <property type="match status" value="1"/>
</dbReference>
<dbReference type="CDD" id="cd06454">
    <property type="entry name" value="KBL_like"/>
    <property type="match status" value="1"/>
</dbReference>
<dbReference type="PROSITE" id="PS50075">
    <property type="entry name" value="CARRIER"/>
    <property type="match status" value="1"/>
</dbReference>
<feature type="domain" description="Carrier" evidence="9">
    <location>
        <begin position="588"/>
        <end position="666"/>
    </location>
</feature>
<dbReference type="InterPro" id="IPR004839">
    <property type="entry name" value="Aminotransferase_I/II_large"/>
</dbReference>
<dbReference type="InterPro" id="IPR036736">
    <property type="entry name" value="ACP-like_sf"/>
</dbReference>
<dbReference type="PANTHER" id="PTHR13693">
    <property type="entry name" value="CLASS II AMINOTRANSFERASE/8-AMINO-7-OXONONANOATE SYNTHASE"/>
    <property type="match status" value="1"/>
</dbReference>
<dbReference type="Pfam" id="PF00155">
    <property type="entry name" value="Aminotran_1_2"/>
    <property type="match status" value="1"/>
</dbReference>
<proteinExistence type="predicted"/>
<evidence type="ECO:0000259" key="9">
    <source>
        <dbReference type="PROSITE" id="PS50075"/>
    </source>
</evidence>
<dbReference type="PANTHER" id="PTHR13693:SF3">
    <property type="entry name" value="LD36009P"/>
    <property type="match status" value="1"/>
</dbReference>
<comment type="caution">
    <text evidence="10">The sequence shown here is derived from an EMBL/GenBank/DDBJ whole genome shotgun (WGS) entry which is preliminary data.</text>
</comment>
<dbReference type="InterPro" id="IPR015424">
    <property type="entry name" value="PyrdxlP-dep_Trfase"/>
</dbReference>
<evidence type="ECO:0000256" key="1">
    <source>
        <dbReference type="ARBA" id="ARBA00001933"/>
    </source>
</evidence>
<dbReference type="EMBL" id="JACRSS010000005">
    <property type="protein sequence ID" value="MBC8539138.1"/>
    <property type="molecule type" value="Genomic_DNA"/>
</dbReference>
<protein>
    <submittedName>
        <fullName evidence="10">Aminotransferase class I/II-fold pyridoxal phosphate-dependent enzyme</fullName>
    </submittedName>
</protein>
<evidence type="ECO:0000256" key="4">
    <source>
        <dbReference type="ARBA" id="ARBA00022450"/>
    </source>
</evidence>
<keyword evidence="4" id="KW-0596">Phosphopantetheine</keyword>
<dbReference type="Gene3D" id="3.40.50.12780">
    <property type="entry name" value="N-terminal domain of ligase-like"/>
    <property type="match status" value="1"/>
</dbReference>
<dbReference type="InterPro" id="IPR006162">
    <property type="entry name" value="Ppantetheine_attach_site"/>
</dbReference>
<evidence type="ECO:0000256" key="6">
    <source>
        <dbReference type="ARBA" id="ARBA00022679"/>
    </source>
</evidence>
<dbReference type="RefSeq" id="WP_249280752.1">
    <property type="nucleotide sequence ID" value="NZ_JACRSS010000005.1"/>
</dbReference>
<dbReference type="SUPFAM" id="SSF47336">
    <property type="entry name" value="ACP-like"/>
    <property type="match status" value="1"/>
</dbReference>
<dbReference type="InterPro" id="IPR009081">
    <property type="entry name" value="PP-bd_ACP"/>
</dbReference>
<dbReference type="InterPro" id="IPR045851">
    <property type="entry name" value="AMP-bd_C_sf"/>
</dbReference>
<dbReference type="Gene3D" id="1.10.1200.10">
    <property type="entry name" value="ACP-like"/>
    <property type="match status" value="1"/>
</dbReference>
<dbReference type="GO" id="GO:0008483">
    <property type="term" value="F:transaminase activity"/>
    <property type="evidence" value="ECO:0007669"/>
    <property type="project" value="UniProtKB-KW"/>
</dbReference>
<dbReference type="PROSITE" id="PS00599">
    <property type="entry name" value="AA_TRANSFER_CLASS_2"/>
    <property type="match status" value="1"/>
</dbReference>
<dbReference type="InterPro" id="IPR000873">
    <property type="entry name" value="AMP-dep_synth/lig_dom"/>
</dbReference>
<dbReference type="InterPro" id="IPR015422">
    <property type="entry name" value="PyrdxlP-dep_Trfase_small"/>
</dbReference>
<dbReference type="InterPro" id="IPR015421">
    <property type="entry name" value="PyrdxlP-dep_Trfase_major"/>
</dbReference>
<evidence type="ECO:0000256" key="5">
    <source>
        <dbReference type="ARBA" id="ARBA00022553"/>
    </source>
</evidence>
<name>A0A926DHY3_9FIRM</name>
<dbReference type="PROSITE" id="PS00012">
    <property type="entry name" value="PHOSPHOPANTETHEINE"/>
    <property type="match status" value="1"/>
</dbReference>
<dbReference type="AlphaFoldDB" id="A0A926DHY3"/>
<dbReference type="Gene3D" id="3.40.640.10">
    <property type="entry name" value="Type I PLP-dependent aspartate aminotransferase-like (Major domain)"/>
    <property type="match status" value="1"/>
</dbReference>
<evidence type="ECO:0000256" key="3">
    <source>
        <dbReference type="ARBA" id="ARBA00011738"/>
    </source>
</evidence>
<feature type="transmembrane region" description="Helical" evidence="8">
    <location>
        <begin position="217"/>
        <end position="237"/>
    </location>
</feature>
<dbReference type="InterPro" id="IPR020806">
    <property type="entry name" value="PKS_PP-bd"/>
</dbReference>
<dbReference type="InterPro" id="IPR001917">
    <property type="entry name" value="Aminotrans_II_pyridoxalP_BS"/>
</dbReference>
<dbReference type="Proteomes" id="UP000617951">
    <property type="component" value="Unassembled WGS sequence"/>
</dbReference>
<dbReference type="GO" id="GO:0031177">
    <property type="term" value="F:phosphopantetheine binding"/>
    <property type="evidence" value="ECO:0007669"/>
    <property type="project" value="InterPro"/>
</dbReference>